<dbReference type="OrthoDB" id="5335008at2759"/>
<dbReference type="Proteomes" id="UP000284842">
    <property type="component" value="Unassembled WGS sequence"/>
</dbReference>
<evidence type="ECO:0000313" key="2">
    <source>
        <dbReference type="Proteomes" id="UP000284842"/>
    </source>
</evidence>
<keyword evidence="2" id="KW-1185">Reference proteome</keyword>
<evidence type="ECO:0000313" key="1">
    <source>
        <dbReference type="EMBL" id="PPR06311.1"/>
    </source>
</evidence>
<organism evidence="1 2">
    <name type="scientific">Panaeolus cyanescens</name>
    <dbReference type="NCBI Taxonomy" id="181874"/>
    <lineage>
        <taxon>Eukaryota</taxon>
        <taxon>Fungi</taxon>
        <taxon>Dikarya</taxon>
        <taxon>Basidiomycota</taxon>
        <taxon>Agaricomycotina</taxon>
        <taxon>Agaricomycetes</taxon>
        <taxon>Agaricomycetidae</taxon>
        <taxon>Agaricales</taxon>
        <taxon>Agaricineae</taxon>
        <taxon>Galeropsidaceae</taxon>
        <taxon>Panaeolus</taxon>
    </lineage>
</organism>
<dbReference type="InParanoid" id="A0A409YTH1"/>
<gene>
    <name evidence="1" type="ORF">CVT24_001087</name>
</gene>
<dbReference type="EMBL" id="NHTK01000676">
    <property type="protein sequence ID" value="PPR06311.1"/>
    <property type="molecule type" value="Genomic_DNA"/>
</dbReference>
<reference evidence="1 2" key="1">
    <citation type="journal article" date="2018" name="Evol. Lett.">
        <title>Horizontal gene cluster transfer increased hallucinogenic mushroom diversity.</title>
        <authorList>
            <person name="Reynolds H.T."/>
            <person name="Vijayakumar V."/>
            <person name="Gluck-Thaler E."/>
            <person name="Korotkin H.B."/>
            <person name="Matheny P.B."/>
            <person name="Slot J.C."/>
        </authorList>
    </citation>
    <scope>NUCLEOTIDE SEQUENCE [LARGE SCALE GENOMIC DNA]</scope>
    <source>
        <strain evidence="1 2">2629</strain>
    </source>
</reference>
<name>A0A409YTH1_9AGAR</name>
<sequence>MKFGQSTTYTSQGVLTPPVADSTIVGNTFRVDNEHTNTSFGVNAKIGNTWAPIFVTPEPIMFQSIADFTPINKVTVFWSQSLTTGTMIFKATGPSIEVDLTNQTTQTISFFGAAGEGKFAHGPLPPA</sequence>
<dbReference type="AlphaFoldDB" id="A0A409YTH1"/>
<comment type="caution">
    <text evidence="1">The sequence shown here is derived from an EMBL/GenBank/DDBJ whole genome shotgun (WGS) entry which is preliminary data.</text>
</comment>
<proteinExistence type="predicted"/>
<accession>A0A409YTH1</accession>
<protein>
    <submittedName>
        <fullName evidence="1">Uncharacterized protein</fullName>
    </submittedName>
</protein>